<dbReference type="CDD" id="cd03467">
    <property type="entry name" value="Rieske"/>
    <property type="match status" value="1"/>
</dbReference>
<dbReference type="GO" id="GO:0046872">
    <property type="term" value="F:metal ion binding"/>
    <property type="evidence" value="ECO:0007669"/>
    <property type="project" value="UniProtKB-KW"/>
</dbReference>
<evidence type="ECO:0000256" key="2">
    <source>
        <dbReference type="ARBA" id="ARBA00022723"/>
    </source>
</evidence>
<dbReference type="InterPro" id="IPR036922">
    <property type="entry name" value="Rieske_2Fe-2S_sf"/>
</dbReference>
<dbReference type="GO" id="GO:0051537">
    <property type="term" value="F:2 iron, 2 sulfur cluster binding"/>
    <property type="evidence" value="ECO:0007669"/>
    <property type="project" value="UniProtKB-KW"/>
</dbReference>
<dbReference type="InterPro" id="IPR017941">
    <property type="entry name" value="Rieske_2Fe-2S"/>
</dbReference>
<evidence type="ECO:0000259" key="5">
    <source>
        <dbReference type="PROSITE" id="PS51296"/>
    </source>
</evidence>
<dbReference type="AlphaFoldDB" id="A0A2K8KMH7"/>
<reference evidence="6 7" key="1">
    <citation type="journal article" date="2017" name="Environ. Microbiol.">
        <title>Genomic and physiological analyses of 'Reinekea forsetii' reveal a versatile opportunistic lifestyle during spring algae blooms.</title>
        <authorList>
            <person name="Avci B."/>
            <person name="Hahnke R.L."/>
            <person name="Chafee M."/>
            <person name="Fischer T."/>
            <person name="Gruber-Vodicka H."/>
            <person name="Tegetmeyer H.E."/>
            <person name="Harder J."/>
            <person name="Fuchs B.M."/>
            <person name="Amann R.I."/>
            <person name="Teeling H."/>
        </authorList>
    </citation>
    <scope>NUCLEOTIDE SEQUENCE [LARGE SCALE GENOMIC DNA]</scope>
    <source>
        <strain evidence="6 7">Hel1_31_D35</strain>
    </source>
</reference>
<proteinExistence type="predicted"/>
<keyword evidence="4" id="KW-0411">Iron-sulfur</keyword>
<dbReference type="PANTHER" id="PTHR40261:SF1">
    <property type="entry name" value="RIESKE DOMAIN-CONTAINING PROTEIN"/>
    <property type="match status" value="1"/>
</dbReference>
<dbReference type="SUPFAM" id="SSF50022">
    <property type="entry name" value="ISP domain"/>
    <property type="match status" value="1"/>
</dbReference>
<feature type="domain" description="Rieske" evidence="5">
    <location>
        <begin position="2"/>
        <end position="103"/>
    </location>
</feature>
<evidence type="ECO:0000256" key="1">
    <source>
        <dbReference type="ARBA" id="ARBA00022714"/>
    </source>
</evidence>
<dbReference type="OrthoDB" id="9794779at2"/>
<dbReference type="PANTHER" id="PTHR40261">
    <property type="match status" value="1"/>
</dbReference>
<accession>A0A2K8KMH7</accession>
<evidence type="ECO:0000313" key="7">
    <source>
        <dbReference type="Proteomes" id="UP000229757"/>
    </source>
</evidence>
<dbReference type="EMBL" id="CP011797">
    <property type="protein sequence ID" value="ATX76035.1"/>
    <property type="molecule type" value="Genomic_DNA"/>
</dbReference>
<dbReference type="Proteomes" id="UP000229757">
    <property type="component" value="Chromosome"/>
</dbReference>
<keyword evidence="2" id="KW-0479">Metal-binding</keyword>
<keyword evidence="1" id="KW-0001">2Fe-2S</keyword>
<evidence type="ECO:0000313" key="6">
    <source>
        <dbReference type="EMBL" id="ATX76035.1"/>
    </source>
</evidence>
<keyword evidence="3" id="KW-0408">Iron</keyword>
<protein>
    <submittedName>
        <fullName evidence="6">Rieske 2Fe-2S family protein</fullName>
    </submittedName>
</protein>
<dbReference type="Pfam" id="PF00355">
    <property type="entry name" value="Rieske"/>
    <property type="match status" value="1"/>
</dbReference>
<keyword evidence="7" id="KW-1185">Reference proteome</keyword>
<dbReference type="RefSeq" id="WP_100256406.1">
    <property type="nucleotide sequence ID" value="NZ_CP011797.1"/>
</dbReference>
<gene>
    <name evidence="6" type="ORF">REIFOR_00867</name>
</gene>
<evidence type="ECO:0000256" key="4">
    <source>
        <dbReference type="ARBA" id="ARBA00023014"/>
    </source>
</evidence>
<organism evidence="6 7">
    <name type="scientific">Reinekea forsetii</name>
    <dbReference type="NCBI Taxonomy" id="1336806"/>
    <lineage>
        <taxon>Bacteria</taxon>
        <taxon>Pseudomonadati</taxon>
        <taxon>Pseudomonadota</taxon>
        <taxon>Gammaproteobacteria</taxon>
        <taxon>Oceanospirillales</taxon>
        <taxon>Saccharospirillaceae</taxon>
        <taxon>Reinekea</taxon>
    </lineage>
</organism>
<name>A0A2K8KMH7_9GAMM</name>
<dbReference type="PROSITE" id="PS51296">
    <property type="entry name" value="RIESKE"/>
    <property type="match status" value="1"/>
</dbReference>
<dbReference type="KEGG" id="rfo:REIFOR_00867"/>
<evidence type="ECO:0000256" key="3">
    <source>
        <dbReference type="ARBA" id="ARBA00023004"/>
    </source>
</evidence>
<dbReference type="Gene3D" id="2.102.10.10">
    <property type="entry name" value="Rieske [2Fe-2S] iron-sulphur domain"/>
    <property type="match status" value="1"/>
</dbReference>
<sequence length="104" mass="11295">MTDLCALSDLNEGSSRGFLSHRGPVFAIKYDNEIYVYQNECPHLGVNLEFRENEFLDADGSLIQCSTHGALFAIDTGHCLAGPCQGDQLTALAFTIDAGRIILS</sequence>